<dbReference type="Proteomes" id="UP000045285">
    <property type="component" value="Unassembled WGS sequence"/>
</dbReference>
<dbReference type="AlphaFoldDB" id="A0A090GC94"/>
<evidence type="ECO:0000313" key="5">
    <source>
        <dbReference type="Proteomes" id="UP000045285"/>
    </source>
</evidence>
<proteinExistence type="predicted"/>
<reference evidence="5" key="2">
    <citation type="submission" date="2014-08" db="EMBL/GenBank/DDBJ databases">
        <authorList>
            <person name="Moulin L."/>
        </authorList>
    </citation>
    <scope>NUCLEOTIDE SEQUENCE [LARGE SCALE GENOMIC DNA]</scope>
</reference>
<evidence type="ECO:0000313" key="3">
    <source>
        <dbReference type="EMBL" id="CDX21788.1"/>
    </source>
</evidence>
<reference evidence="6 7" key="1">
    <citation type="submission" date="2014-08" db="EMBL/GenBank/DDBJ databases">
        <authorList>
            <person name="Moulin Lionel"/>
        </authorList>
    </citation>
    <scope>NUCLEOTIDE SEQUENCE [LARGE SCALE GENOMIC DNA]</scope>
</reference>
<feature type="transmembrane region" description="Helical" evidence="1">
    <location>
        <begin position="12"/>
        <end position="32"/>
    </location>
</feature>
<keyword evidence="1" id="KW-0812">Transmembrane</keyword>
<dbReference type="STRING" id="69974.MPLDJ20_110201"/>
<sequence length="33" mass="3566">MNDDRNSVLEARWLLAVPASMLLTVLIAGLLLG</sequence>
<keyword evidence="1" id="KW-1133">Transmembrane helix</keyword>
<dbReference type="EMBL" id="CCNB01000003">
    <property type="protein sequence ID" value="CDX18746.1"/>
    <property type="molecule type" value="Genomic_DNA"/>
</dbReference>
<dbReference type="EMBL" id="CCMZ01000032">
    <property type="protein sequence ID" value="CDX21788.1"/>
    <property type="molecule type" value="Genomic_DNA"/>
</dbReference>
<evidence type="ECO:0000313" key="7">
    <source>
        <dbReference type="Proteomes" id="UP000046373"/>
    </source>
</evidence>
<evidence type="ECO:0000313" key="2">
    <source>
        <dbReference type="EMBL" id="CDX18746.1"/>
    </source>
</evidence>
<keyword evidence="1" id="KW-0472">Membrane</keyword>
<protein>
    <submittedName>
        <fullName evidence="4">Uncharacterized protein</fullName>
    </submittedName>
</protein>
<evidence type="ECO:0000313" key="4">
    <source>
        <dbReference type="EMBL" id="CDX62205.1"/>
    </source>
</evidence>
<evidence type="ECO:0000256" key="1">
    <source>
        <dbReference type="SAM" id="Phobius"/>
    </source>
</evidence>
<dbReference type="EMBL" id="CCNE01000065">
    <property type="protein sequence ID" value="CDX62205.1"/>
    <property type="molecule type" value="Genomic_DNA"/>
</dbReference>
<name>A0A090GC94_MESPL</name>
<evidence type="ECO:0000313" key="6">
    <source>
        <dbReference type="Proteomes" id="UP000046122"/>
    </source>
</evidence>
<dbReference type="Proteomes" id="UP000046122">
    <property type="component" value="Unassembled WGS sequence"/>
</dbReference>
<organism evidence="4 6">
    <name type="scientific">Mesorhizobium plurifarium</name>
    <dbReference type="NCBI Taxonomy" id="69974"/>
    <lineage>
        <taxon>Bacteria</taxon>
        <taxon>Pseudomonadati</taxon>
        <taxon>Pseudomonadota</taxon>
        <taxon>Alphaproteobacteria</taxon>
        <taxon>Hyphomicrobiales</taxon>
        <taxon>Phyllobacteriaceae</taxon>
        <taxon>Mesorhizobium</taxon>
    </lineage>
</organism>
<keyword evidence="5" id="KW-1185">Reference proteome</keyword>
<gene>
    <name evidence="3" type="ORF">MPL3356_380133</name>
    <name evidence="4" type="ORF">MPL3365_70302</name>
    <name evidence="2" type="ORF">MPLDJ20_110201</name>
</gene>
<dbReference type="Proteomes" id="UP000046373">
    <property type="component" value="Unassembled WGS sequence"/>
</dbReference>
<accession>A0A090GC94</accession>